<evidence type="ECO:0000313" key="2">
    <source>
        <dbReference type="EMBL" id="EPX73894.1"/>
    </source>
</evidence>
<evidence type="ECO:0000259" key="1">
    <source>
        <dbReference type="PROSITE" id="PS50206"/>
    </source>
</evidence>
<organism evidence="2 3">
    <name type="scientific">Schizosaccharomyces octosporus (strain yFS286)</name>
    <name type="common">Fission yeast</name>
    <name type="synonym">Octosporomyces octosporus</name>
    <dbReference type="NCBI Taxonomy" id="483514"/>
    <lineage>
        <taxon>Eukaryota</taxon>
        <taxon>Fungi</taxon>
        <taxon>Dikarya</taxon>
        <taxon>Ascomycota</taxon>
        <taxon>Taphrinomycotina</taxon>
        <taxon>Schizosaccharomycetes</taxon>
        <taxon>Schizosaccharomycetales</taxon>
        <taxon>Schizosaccharomycetaceae</taxon>
        <taxon>Schizosaccharomyces</taxon>
    </lineage>
</organism>
<dbReference type="Pfam" id="PF00581">
    <property type="entry name" value="Rhodanese"/>
    <property type="match status" value="1"/>
</dbReference>
<evidence type="ECO:0000313" key="3">
    <source>
        <dbReference type="Proteomes" id="UP000016088"/>
    </source>
</evidence>
<dbReference type="GeneID" id="25032085"/>
<dbReference type="OMA" id="FFCQMGR"/>
<dbReference type="eggNOG" id="KOG1530">
    <property type="taxonomic scope" value="Eukaryota"/>
</dbReference>
<dbReference type="PROSITE" id="PS50206">
    <property type="entry name" value="RHODANESE_3"/>
    <property type="match status" value="1"/>
</dbReference>
<reference evidence="2 3" key="1">
    <citation type="journal article" date="2011" name="Science">
        <title>Comparative functional genomics of the fission yeasts.</title>
        <authorList>
            <person name="Rhind N."/>
            <person name="Chen Z."/>
            <person name="Yassour M."/>
            <person name="Thompson D.A."/>
            <person name="Haas B.J."/>
            <person name="Habib N."/>
            <person name="Wapinski I."/>
            <person name="Roy S."/>
            <person name="Lin M.F."/>
            <person name="Heiman D.I."/>
            <person name="Young S.K."/>
            <person name="Furuya K."/>
            <person name="Guo Y."/>
            <person name="Pidoux A."/>
            <person name="Chen H.M."/>
            <person name="Robbertse B."/>
            <person name="Goldberg J.M."/>
            <person name="Aoki K."/>
            <person name="Bayne E.H."/>
            <person name="Berlin A.M."/>
            <person name="Desjardins C.A."/>
            <person name="Dobbs E."/>
            <person name="Dukaj L."/>
            <person name="Fan L."/>
            <person name="FitzGerald M.G."/>
            <person name="French C."/>
            <person name="Gujja S."/>
            <person name="Hansen K."/>
            <person name="Keifenheim D."/>
            <person name="Levin J.Z."/>
            <person name="Mosher R.A."/>
            <person name="Mueller C.A."/>
            <person name="Pfiffner J."/>
            <person name="Priest M."/>
            <person name="Russ C."/>
            <person name="Smialowska A."/>
            <person name="Swoboda P."/>
            <person name="Sykes S.M."/>
            <person name="Vaughn M."/>
            <person name="Vengrova S."/>
            <person name="Yoder R."/>
            <person name="Zeng Q."/>
            <person name="Allshire R."/>
            <person name="Baulcombe D."/>
            <person name="Birren B.W."/>
            <person name="Brown W."/>
            <person name="Ekwall K."/>
            <person name="Kellis M."/>
            <person name="Leatherwood J."/>
            <person name="Levin H."/>
            <person name="Margalit H."/>
            <person name="Martienssen R."/>
            <person name="Nieduszynski C.A."/>
            <person name="Spatafora J.W."/>
            <person name="Friedman N."/>
            <person name="Dalgaard J.Z."/>
            <person name="Baumann P."/>
            <person name="Niki H."/>
            <person name="Regev A."/>
            <person name="Nusbaum C."/>
        </authorList>
    </citation>
    <scope>NUCLEOTIDE SEQUENCE [LARGE SCALE GENOMIC DNA]</scope>
    <source>
        <strain evidence="3">yFS286</strain>
    </source>
</reference>
<dbReference type="OrthoDB" id="566238at2759"/>
<accession>S9RIR2</accession>
<name>S9RIR2_SCHOY</name>
<dbReference type="GO" id="GO:0005739">
    <property type="term" value="C:mitochondrion"/>
    <property type="evidence" value="ECO:0007669"/>
    <property type="project" value="TreeGrafter"/>
</dbReference>
<dbReference type="VEuPathDB" id="FungiDB:SOCG_03113"/>
<dbReference type="RefSeq" id="XP_013017055.1">
    <property type="nucleotide sequence ID" value="XM_013161601.1"/>
</dbReference>
<dbReference type="EMBL" id="KE503206">
    <property type="protein sequence ID" value="EPX73894.1"/>
    <property type="molecule type" value="Genomic_DNA"/>
</dbReference>
<dbReference type="PANTHER" id="PTHR44086:SF10">
    <property type="entry name" value="THIOSULFATE SULFURTRANSFERASE_RHODANESE-LIKE DOMAIN-CONTAINING PROTEIN 3"/>
    <property type="match status" value="1"/>
</dbReference>
<gene>
    <name evidence="2" type="ORF">SOCG_03113</name>
</gene>
<dbReference type="Gene3D" id="3.40.250.10">
    <property type="entry name" value="Rhodanese-like domain"/>
    <property type="match status" value="1"/>
</dbReference>
<dbReference type="SUPFAM" id="SSF52821">
    <property type="entry name" value="Rhodanese/Cell cycle control phosphatase"/>
    <property type="match status" value="1"/>
</dbReference>
<dbReference type="GO" id="GO:0004792">
    <property type="term" value="F:thiosulfate-cyanide sulfurtransferase activity"/>
    <property type="evidence" value="ECO:0007669"/>
    <property type="project" value="TreeGrafter"/>
</dbReference>
<keyword evidence="3" id="KW-1185">Reference proteome</keyword>
<feature type="domain" description="Rhodanese" evidence="1">
    <location>
        <begin position="45"/>
        <end position="142"/>
    </location>
</feature>
<protein>
    <submittedName>
        <fullName evidence="2">Protein phosphatase Fmp31</fullName>
    </submittedName>
</protein>
<proteinExistence type="predicted"/>
<dbReference type="PANTHER" id="PTHR44086">
    <property type="entry name" value="THIOSULFATE SULFURTRANSFERASE RDL2, MITOCHONDRIAL-RELATED"/>
    <property type="match status" value="1"/>
</dbReference>
<dbReference type="HOGENOM" id="CLU_089574_0_2_1"/>
<dbReference type="AlphaFoldDB" id="S9RIR2"/>
<dbReference type="SMART" id="SM00450">
    <property type="entry name" value="RHOD"/>
    <property type="match status" value="1"/>
</dbReference>
<sequence length="143" mass="16104">MFLRAFRRMPAIVSSRPFQTASFQRKVAIYDFEKVRELSKRAKAESKSPILIDVREPGEFEAGSINTAVNLPVGKLEDALKLGDKEFLETYGFRRPSITDSIVVYCRSGARSTTASKILSEKGYDNIGNYTGSWLDWSAKIKN</sequence>
<dbReference type="Proteomes" id="UP000016088">
    <property type="component" value="Unassembled WGS sequence"/>
</dbReference>
<dbReference type="InterPro" id="IPR036873">
    <property type="entry name" value="Rhodanese-like_dom_sf"/>
</dbReference>
<dbReference type="InterPro" id="IPR001763">
    <property type="entry name" value="Rhodanese-like_dom"/>
</dbReference>